<dbReference type="Pfam" id="PF00528">
    <property type="entry name" value="BPD_transp_1"/>
    <property type="match status" value="1"/>
</dbReference>
<comment type="similarity">
    <text evidence="7">Belongs to the binding-protein-dependent transport system permease family.</text>
</comment>
<dbReference type="PANTHER" id="PTHR30193">
    <property type="entry name" value="ABC TRANSPORTER PERMEASE PROTEIN"/>
    <property type="match status" value="1"/>
</dbReference>
<dbReference type="Gene3D" id="1.10.3720.10">
    <property type="entry name" value="MetI-like"/>
    <property type="match status" value="1"/>
</dbReference>
<dbReference type="SUPFAM" id="SSF161098">
    <property type="entry name" value="MetI-like"/>
    <property type="match status" value="1"/>
</dbReference>
<evidence type="ECO:0000256" key="6">
    <source>
        <dbReference type="ARBA" id="ARBA00023136"/>
    </source>
</evidence>
<keyword evidence="3" id="KW-1003">Cell membrane</keyword>
<organism evidence="10 11">
    <name type="scientific">Acidiferrimicrobium australe</name>
    <dbReference type="NCBI Taxonomy" id="2664430"/>
    <lineage>
        <taxon>Bacteria</taxon>
        <taxon>Bacillati</taxon>
        <taxon>Actinomycetota</taxon>
        <taxon>Acidimicrobiia</taxon>
        <taxon>Acidimicrobiales</taxon>
        <taxon>Acidimicrobiaceae</taxon>
        <taxon>Acidiferrimicrobium</taxon>
    </lineage>
</organism>
<dbReference type="InterPro" id="IPR051393">
    <property type="entry name" value="ABC_transporter_permease"/>
</dbReference>
<evidence type="ECO:0000313" key="10">
    <source>
        <dbReference type="EMBL" id="MST31407.1"/>
    </source>
</evidence>
<evidence type="ECO:0000256" key="4">
    <source>
        <dbReference type="ARBA" id="ARBA00022692"/>
    </source>
</evidence>
<reference evidence="10 11" key="1">
    <citation type="submission" date="2019-11" db="EMBL/GenBank/DDBJ databases">
        <title>Acidiferrimicrobium australis gen. nov., sp. nov., an acidophilic and obligately heterotrophic, member of the Actinobacteria that catalyses dissimilatory oxido- reduction of iron isolated from metal-rich acidic water in Chile.</title>
        <authorList>
            <person name="Gonzalez D."/>
            <person name="Huber K."/>
            <person name="Hedrich S."/>
            <person name="Rojas-Villalobos C."/>
            <person name="Quatrini R."/>
            <person name="Dinamarca M.A."/>
            <person name="Schwarz A."/>
            <person name="Canales C."/>
            <person name="Nancucheo I."/>
        </authorList>
    </citation>
    <scope>NUCLEOTIDE SEQUENCE [LARGE SCALE GENOMIC DNA]</scope>
    <source>
        <strain evidence="10 11">USS-CCA1</strain>
    </source>
</reference>
<evidence type="ECO:0000256" key="8">
    <source>
        <dbReference type="SAM" id="MobiDB-lite"/>
    </source>
</evidence>
<feature type="transmembrane region" description="Helical" evidence="7">
    <location>
        <begin position="123"/>
        <end position="144"/>
    </location>
</feature>
<keyword evidence="6 7" id="KW-0472">Membrane</keyword>
<comment type="caution">
    <text evidence="10">The sequence shown here is derived from an EMBL/GenBank/DDBJ whole genome shotgun (WGS) entry which is preliminary data.</text>
</comment>
<keyword evidence="5 7" id="KW-1133">Transmembrane helix</keyword>
<dbReference type="PANTHER" id="PTHR30193:SF37">
    <property type="entry name" value="INNER MEMBRANE ABC TRANSPORTER PERMEASE PROTEIN YCJO"/>
    <property type="match status" value="1"/>
</dbReference>
<dbReference type="EMBL" id="WJHE01000061">
    <property type="protein sequence ID" value="MST31407.1"/>
    <property type="molecule type" value="Genomic_DNA"/>
</dbReference>
<evidence type="ECO:0000256" key="1">
    <source>
        <dbReference type="ARBA" id="ARBA00004651"/>
    </source>
</evidence>
<accession>A0ABW9QQ13</accession>
<keyword evidence="2 7" id="KW-0813">Transport</keyword>
<name>A0ABW9QQ13_9ACTN</name>
<feature type="transmembrane region" description="Helical" evidence="7">
    <location>
        <begin position="89"/>
        <end position="111"/>
    </location>
</feature>
<evidence type="ECO:0000256" key="2">
    <source>
        <dbReference type="ARBA" id="ARBA00022448"/>
    </source>
</evidence>
<feature type="transmembrane region" description="Helical" evidence="7">
    <location>
        <begin position="20"/>
        <end position="45"/>
    </location>
</feature>
<feature type="domain" description="ABC transmembrane type-1" evidence="9">
    <location>
        <begin position="85"/>
        <end position="334"/>
    </location>
</feature>
<feature type="transmembrane region" description="Helical" evidence="7">
    <location>
        <begin position="207"/>
        <end position="229"/>
    </location>
</feature>
<evidence type="ECO:0000256" key="5">
    <source>
        <dbReference type="ARBA" id="ARBA00022989"/>
    </source>
</evidence>
<evidence type="ECO:0000313" key="11">
    <source>
        <dbReference type="Proteomes" id="UP000437736"/>
    </source>
</evidence>
<feature type="transmembrane region" description="Helical" evidence="7">
    <location>
        <begin position="261"/>
        <end position="281"/>
    </location>
</feature>
<protein>
    <submittedName>
        <fullName evidence="10">ABC transporter permease subunit</fullName>
    </submittedName>
</protein>
<sequence>MTRLASRPGRGWRDHAAGWLFCTPAGVLVIIFLVVPIALALWVSLSNWDGIGSPLSSGVHYVGASNYKAILTRPGLPQQDFGESLRNNFYYVLLVVPCQTALALALAIFVSRRKLLGRGFFRTSYYFPSVTSSVSIAIIFQFLFSSSGAVNSILGFIGIHGPQWFNDPSGVIHIVLRAVGIRHGPALLANHGLLGVSWWDWMAGPSVAMVALIILAIWTTSGTFMLIFLPALYNISEQIEDAAAVDGASAWQKFWRITVPLVRPTLFLVLTLGVIGTWQVFDSVFLISQGNPAGTTLTPAFLAYQASFSDQQWGQGAAIAFILFVLIVVLAGAQRWLLRERDRSAAGQRRNPLRRLRSRPPTAGTAALVPGAGSEG</sequence>
<evidence type="ECO:0000259" key="9">
    <source>
        <dbReference type="PROSITE" id="PS50928"/>
    </source>
</evidence>
<dbReference type="CDD" id="cd06261">
    <property type="entry name" value="TM_PBP2"/>
    <property type="match status" value="1"/>
</dbReference>
<dbReference type="PROSITE" id="PS50928">
    <property type="entry name" value="ABC_TM1"/>
    <property type="match status" value="1"/>
</dbReference>
<evidence type="ECO:0000256" key="3">
    <source>
        <dbReference type="ARBA" id="ARBA00022475"/>
    </source>
</evidence>
<dbReference type="Proteomes" id="UP000437736">
    <property type="component" value="Unassembled WGS sequence"/>
</dbReference>
<comment type="subcellular location">
    <subcellularLocation>
        <location evidence="1 7">Cell membrane</location>
        <topology evidence="1 7">Multi-pass membrane protein</topology>
    </subcellularLocation>
</comment>
<gene>
    <name evidence="10" type="ORF">GHK86_01495</name>
</gene>
<dbReference type="InterPro" id="IPR000515">
    <property type="entry name" value="MetI-like"/>
</dbReference>
<keyword evidence="4 7" id="KW-0812">Transmembrane</keyword>
<feature type="region of interest" description="Disordered" evidence="8">
    <location>
        <begin position="348"/>
        <end position="376"/>
    </location>
</feature>
<evidence type="ECO:0000256" key="7">
    <source>
        <dbReference type="RuleBase" id="RU363032"/>
    </source>
</evidence>
<proteinExistence type="inferred from homology"/>
<feature type="transmembrane region" description="Helical" evidence="7">
    <location>
        <begin position="313"/>
        <end position="333"/>
    </location>
</feature>
<dbReference type="InterPro" id="IPR035906">
    <property type="entry name" value="MetI-like_sf"/>
</dbReference>
<keyword evidence="11" id="KW-1185">Reference proteome</keyword>